<dbReference type="EMBL" id="CAJOAZ010000880">
    <property type="protein sequence ID" value="CAF3728450.1"/>
    <property type="molecule type" value="Genomic_DNA"/>
</dbReference>
<evidence type="ECO:0000313" key="7">
    <source>
        <dbReference type="EMBL" id="CAF3728450.1"/>
    </source>
</evidence>
<keyword evidence="4" id="KW-0472">Membrane</keyword>
<dbReference type="InterPro" id="IPR014784">
    <property type="entry name" value="Cu2_ascorb_mOase-like_C"/>
</dbReference>
<evidence type="ECO:0000313" key="8">
    <source>
        <dbReference type="Proteomes" id="UP000663844"/>
    </source>
</evidence>
<dbReference type="Gene3D" id="2.60.120.230">
    <property type="match status" value="1"/>
</dbReference>
<evidence type="ECO:0000256" key="1">
    <source>
        <dbReference type="ARBA" id="ARBA00022729"/>
    </source>
</evidence>
<proteinExistence type="predicted"/>
<evidence type="ECO:0000259" key="5">
    <source>
        <dbReference type="Pfam" id="PF03712"/>
    </source>
</evidence>
<keyword evidence="4" id="KW-1133">Transmembrane helix</keyword>
<protein>
    <recommendedName>
        <fullName evidence="5">Copper type II ascorbate-dependent monooxygenase C-terminal domain-containing protein</fullName>
    </recommendedName>
</protein>
<evidence type="ECO:0000256" key="3">
    <source>
        <dbReference type="ARBA" id="ARBA00023180"/>
    </source>
</evidence>
<dbReference type="InterPro" id="IPR036939">
    <property type="entry name" value="Cu2_ascorb_mOase_N_sf"/>
</dbReference>
<dbReference type="EMBL" id="CAJNOG010001686">
    <property type="protein sequence ID" value="CAF1464090.1"/>
    <property type="molecule type" value="Genomic_DNA"/>
</dbReference>
<name>A0A818WP82_9BILA</name>
<dbReference type="GO" id="GO:0016715">
    <property type="term" value="F:oxidoreductase activity, acting on paired donors, with incorporation or reduction of molecular oxygen, reduced ascorbate as one donor, and incorporation of one atom of oxygen"/>
    <property type="evidence" value="ECO:0007669"/>
    <property type="project" value="InterPro"/>
</dbReference>
<reference evidence="7" key="1">
    <citation type="submission" date="2021-02" db="EMBL/GenBank/DDBJ databases">
        <authorList>
            <person name="Nowell W R."/>
        </authorList>
    </citation>
    <scope>NUCLEOTIDE SEQUENCE</scope>
</reference>
<dbReference type="InterPro" id="IPR024548">
    <property type="entry name" value="Cu2_monoox_C"/>
</dbReference>
<dbReference type="GO" id="GO:0005507">
    <property type="term" value="F:copper ion binding"/>
    <property type="evidence" value="ECO:0007669"/>
    <property type="project" value="InterPro"/>
</dbReference>
<evidence type="ECO:0000256" key="2">
    <source>
        <dbReference type="ARBA" id="ARBA00023157"/>
    </source>
</evidence>
<keyword evidence="2" id="KW-1015">Disulfide bond</keyword>
<keyword evidence="3" id="KW-0325">Glycoprotein</keyword>
<accession>A0A818WP82</accession>
<dbReference type="Proteomes" id="UP000663844">
    <property type="component" value="Unassembled WGS sequence"/>
</dbReference>
<sequence>MIEKTRGVSECGCSWIFPLINLTITHHLLTFTCSIPYSNESFWTRHQPCISSAVILYEWSYSEPTLSLLPKGFVSVGFAVGRNTPHKYIIINIHYLFIGKRDNFRLHRKYHANILLTGSSDIILPPKTKTIQVPFSCYYTGQLVFFFAAAIHTHMWGRVNSLYRVRNGNVTLIIKDSPQIHQAFTSLSLPIDVKSGDYLIIMMIETTRNDEMCKIYVMYAYIPKNTTSNHETIDQQSPFPVCWDNQISSMIDLIPAHSIIPLPIPKDHQIHMHGSKSSSTNFLYNGESLMIDDTEMFASPDSLKPAITRRFSFNHEILVVLWIILLTILILFLMVCCIIHICMNKNAIDVNNNDITIASIFTNCMNPQKKSKRLESDVDEDDSPSSLIANDETIINMESKLTTIIINDKNSAVIC</sequence>
<keyword evidence="4" id="KW-0812">Transmembrane</keyword>
<dbReference type="AlphaFoldDB" id="A0A818WP82"/>
<dbReference type="SUPFAM" id="SSF49742">
    <property type="entry name" value="PHM/PNGase F"/>
    <property type="match status" value="2"/>
</dbReference>
<keyword evidence="1" id="KW-0732">Signal</keyword>
<feature type="domain" description="Copper type II ascorbate-dependent monooxygenase C-terminal" evidence="5">
    <location>
        <begin position="110"/>
        <end position="225"/>
    </location>
</feature>
<dbReference type="Proteomes" id="UP000663845">
    <property type="component" value="Unassembled WGS sequence"/>
</dbReference>
<organism evidence="7 8">
    <name type="scientific">Adineta steineri</name>
    <dbReference type="NCBI Taxonomy" id="433720"/>
    <lineage>
        <taxon>Eukaryota</taxon>
        <taxon>Metazoa</taxon>
        <taxon>Spiralia</taxon>
        <taxon>Gnathifera</taxon>
        <taxon>Rotifera</taxon>
        <taxon>Eurotatoria</taxon>
        <taxon>Bdelloidea</taxon>
        <taxon>Adinetida</taxon>
        <taxon>Adinetidae</taxon>
        <taxon>Adineta</taxon>
    </lineage>
</organism>
<dbReference type="PANTHER" id="PTHR10680">
    <property type="entry name" value="PEPTIDYL-GLYCINE ALPHA-AMIDATING MONOOXYGENASE"/>
    <property type="match status" value="1"/>
</dbReference>
<dbReference type="Pfam" id="PF03712">
    <property type="entry name" value="Cu2_monoox_C"/>
    <property type="match status" value="1"/>
</dbReference>
<comment type="caution">
    <text evidence="7">The sequence shown here is derived from an EMBL/GenBank/DDBJ whole genome shotgun (WGS) entry which is preliminary data.</text>
</comment>
<evidence type="ECO:0000256" key="4">
    <source>
        <dbReference type="SAM" id="Phobius"/>
    </source>
</evidence>
<dbReference type="PANTHER" id="PTHR10680:SF14">
    <property type="entry name" value="PEPTIDYL-GLYCINE ALPHA-AMIDATING MONOOXYGENASE"/>
    <property type="match status" value="1"/>
</dbReference>
<evidence type="ECO:0000313" key="6">
    <source>
        <dbReference type="EMBL" id="CAF1464090.1"/>
    </source>
</evidence>
<dbReference type="InterPro" id="IPR008977">
    <property type="entry name" value="PHM/PNGase_F_dom_sf"/>
</dbReference>
<gene>
    <name evidence="6" type="ORF">JYZ213_LOCUS41424</name>
    <name evidence="7" type="ORF">OXD698_LOCUS14114</name>
</gene>
<dbReference type="Gene3D" id="2.60.120.310">
    <property type="entry name" value="Copper type II, ascorbate-dependent monooxygenase, N-terminal domain"/>
    <property type="match status" value="1"/>
</dbReference>
<feature type="transmembrane region" description="Helical" evidence="4">
    <location>
        <begin position="317"/>
        <end position="341"/>
    </location>
</feature>